<organism evidence="2">
    <name type="scientific">metagenome</name>
    <dbReference type="NCBI Taxonomy" id="256318"/>
    <lineage>
        <taxon>unclassified sequences</taxon>
        <taxon>metagenomes</taxon>
    </lineage>
</organism>
<reference evidence="2" key="1">
    <citation type="submission" date="2018-07" db="EMBL/GenBank/DDBJ databases">
        <authorList>
            <person name="Quirk P.G."/>
            <person name="Krulwich T.A."/>
        </authorList>
    </citation>
    <scope>NUCLEOTIDE SEQUENCE</scope>
</reference>
<dbReference type="InterPro" id="IPR052345">
    <property type="entry name" value="Rad_response_metalloprotease"/>
</dbReference>
<dbReference type="PANTHER" id="PTHR43236">
    <property type="entry name" value="ANTITOXIN HIGA1"/>
    <property type="match status" value="1"/>
</dbReference>
<accession>A0A380TIN0</accession>
<gene>
    <name evidence="2" type="ORF">DF3PB_4610004</name>
</gene>
<evidence type="ECO:0000313" key="2">
    <source>
        <dbReference type="EMBL" id="SUS07561.1"/>
    </source>
</evidence>
<evidence type="ECO:0000259" key="1">
    <source>
        <dbReference type="Pfam" id="PF06114"/>
    </source>
</evidence>
<dbReference type="InterPro" id="IPR010359">
    <property type="entry name" value="IrrE_HExxH"/>
</dbReference>
<proteinExistence type="predicted"/>
<dbReference type="AlphaFoldDB" id="A0A380TIN0"/>
<dbReference type="PANTHER" id="PTHR43236:SF1">
    <property type="entry name" value="BLL7220 PROTEIN"/>
    <property type="match status" value="1"/>
</dbReference>
<dbReference type="EMBL" id="UIDG01000403">
    <property type="protein sequence ID" value="SUS07561.1"/>
    <property type="molecule type" value="Genomic_DNA"/>
</dbReference>
<dbReference type="Pfam" id="PF06114">
    <property type="entry name" value="Peptidase_M78"/>
    <property type="match status" value="1"/>
</dbReference>
<dbReference type="Gene3D" id="1.10.10.2910">
    <property type="match status" value="1"/>
</dbReference>
<name>A0A380TIN0_9ZZZZ</name>
<protein>
    <recommendedName>
        <fullName evidence="1">IrrE N-terminal-like domain-containing protein</fullName>
    </recommendedName>
</protein>
<sequence>MAIKVRYLSEDEIEKDAELLLEEYTETTGAPIKLPVPVEEITTYHLALRLGFANLHETLRIPMLRDQPDILGAIWVDTEAVLIDRSLDPKHNPSMAGRYRFSVAHEIGHWRLHRSYVAKDANQASLFDGSPEPTVICRSSQAKEPMEWQADFFSSCLLMPRHRVHEEWGERLGRTRPLFLSDLQPNRRAMMRAQTKICEQGRSEARAVDDALFEEVAKPIARHFGVSAPAMRTRLEKLGLLLRQAPSQTSLRVSP</sequence>
<feature type="domain" description="IrrE N-terminal-like" evidence="1">
    <location>
        <begin position="96"/>
        <end position="170"/>
    </location>
</feature>